<dbReference type="CDD" id="cd00063">
    <property type="entry name" value="FN3"/>
    <property type="match status" value="2"/>
</dbReference>
<feature type="domain" description="Fibronectin type-III" evidence="2">
    <location>
        <begin position="196"/>
        <end position="283"/>
    </location>
</feature>
<accession>A0ABR6DP23</accession>
<evidence type="ECO:0000256" key="1">
    <source>
        <dbReference type="SAM" id="SignalP"/>
    </source>
</evidence>
<dbReference type="Pfam" id="PF00041">
    <property type="entry name" value="fn3"/>
    <property type="match status" value="1"/>
</dbReference>
<feature type="signal peptide" evidence="1">
    <location>
        <begin position="1"/>
        <end position="31"/>
    </location>
</feature>
<keyword evidence="4" id="KW-1185">Reference proteome</keyword>
<dbReference type="RefSeq" id="WP_182492906.1">
    <property type="nucleotide sequence ID" value="NZ_JACJIS010000001.1"/>
</dbReference>
<name>A0ABR6DP23_9FLAO</name>
<dbReference type="InterPro" id="IPR045474">
    <property type="entry name" value="GEVED"/>
</dbReference>
<protein>
    <recommendedName>
        <fullName evidence="2">Fibronectin type-III domain-containing protein</fullName>
    </recommendedName>
</protein>
<sequence length="725" mass="76351">MKKITFPYRGLPRVKRWLALLSFACTSPVLLANSNPDADAGSLVYCTPAASSTIRFIKDFSTTGGFPNIYNANTGIGTGGYANHTDKKVSQSSGGTINFSTVYSGGNFGLAIWIDWNNNETFEPAEMMSATTAVAASHTGTITIPAGTPVGNYRMRVLADYNTAVPSNPCSFNAANTSGEAEDYTFEVIAPPSCLPATALGASNVTLTAAQLTWTSEGTSFDVEYGPSGFTQGTGTMATSVGNTYNASGLTPDTWYQFYIRSNCGTGDKSPWAGPFRFYTGYCLPSTTTTGYFINRFTTTGGYTNINNTGTTLGAGGYSNYAAQKVSYFENASVSFSAAYTSGCGFAIWIDWNNNMLFDTGERVFNTTASGAAATGTITVPAGTPVGNYRMRIRIDGNNTNPADPCNFATLGRGEAEDYTFEIVAAPSCRPPTNLGAGNLTFTTAQLSWTGSGTVFDIEYGPAGFAQGTGTMISSVGNPYNTTGLTPETSYHYYVRMDCGVNGKSTWVGPFRFYTGYCLPVATVATSYIKDFSTTGGGSNISNLNTGQGTSGYANHTAMTVSQYEGASVNFSAVYNSATLGLAIWIDWNNNMIFDTGERVFNTTALAASTTGSITVPAGTPIGSYRMRVLADRNSNNPNNPCSFFAANGSGEAEDYTFVVVAPPSCRPPTNLGAGNLTFTTAQISWTGSGTLFDVEYGPAGFTQGTGTMVSSIGNPYNATGLTPE</sequence>
<dbReference type="Pfam" id="PF20009">
    <property type="entry name" value="GEVED"/>
    <property type="match status" value="3"/>
</dbReference>
<dbReference type="SUPFAM" id="SSF49265">
    <property type="entry name" value="Fibronectin type III"/>
    <property type="match status" value="2"/>
</dbReference>
<dbReference type="InterPro" id="IPR013783">
    <property type="entry name" value="Ig-like_fold"/>
</dbReference>
<dbReference type="InterPro" id="IPR036116">
    <property type="entry name" value="FN3_sf"/>
</dbReference>
<dbReference type="InterPro" id="IPR003961">
    <property type="entry name" value="FN3_dom"/>
</dbReference>
<dbReference type="EMBL" id="JACJIS010000001">
    <property type="protein sequence ID" value="MBA9073041.1"/>
    <property type="molecule type" value="Genomic_DNA"/>
</dbReference>
<keyword evidence="1" id="KW-0732">Signal</keyword>
<feature type="chain" id="PRO_5045320646" description="Fibronectin type-III domain-containing protein" evidence="1">
    <location>
        <begin position="32"/>
        <end position="725"/>
    </location>
</feature>
<feature type="domain" description="Fibronectin type-III" evidence="2">
    <location>
        <begin position="431"/>
        <end position="518"/>
    </location>
</feature>
<dbReference type="PROSITE" id="PS50853">
    <property type="entry name" value="FN3"/>
    <property type="match status" value="2"/>
</dbReference>
<dbReference type="Proteomes" id="UP000555003">
    <property type="component" value="Unassembled WGS sequence"/>
</dbReference>
<evidence type="ECO:0000313" key="4">
    <source>
        <dbReference type="Proteomes" id="UP000555003"/>
    </source>
</evidence>
<evidence type="ECO:0000313" key="3">
    <source>
        <dbReference type="EMBL" id="MBA9073041.1"/>
    </source>
</evidence>
<gene>
    <name evidence="3" type="ORF">GGR22_001167</name>
</gene>
<reference evidence="3 4" key="1">
    <citation type="submission" date="2020-08" db="EMBL/GenBank/DDBJ databases">
        <title>Genomic Encyclopedia of Type Strains, Phase IV (KMG-IV): sequencing the most valuable type-strain genomes for metagenomic binning, comparative biology and taxonomic classification.</title>
        <authorList>
            <person name="Goeker M."/>
        </authorList>
    </citation>
    <scope>NUCLEOTIDE SEQUENCE [LARGE SCALE GENOMIC DNA]</scope>
    <source>
        <strain evidence="3 4">DSM 100397</strain>
    </source>
</reference>
<dbReference type="Gene3D" id="2.60.40.10">
    <property type="entry name" value="Immunoglobulins"/>
    <property type="match status" value="2"/>
</dbReference>
<dbReference type="SMART" id="SM00060">
    <property type="entry name" value="FN3"/>
    <property type="match status" value="2"/>
</dbReference>
<proteinExistence type="predicted"/>
<evidence type="ECO:0000259" key="2">
    <source>
        <dbReference type="PROSITE" id="PS50853"/>
    </source>
</evidence>
<organism evidence="3 4">
    <name type="scientific">Flavobacterium gossypii</name>
    <dbReference type="NCBI Taxonomy" id="1646119"/>
    <lineage>
        <taxon>Bacteria</taxon>
        <taxon>Pseudomonadati</taxon>
        <taxon>Bacteroidota</taxon>
        <taxon>Flavobacteriia</taxon>
        <taxon>Flavobacteriales</taxon>
        <taxon>Flavobacteriaceae</taxon>
        <taxon>Flavobacterium</taxon>
    </lineage>
</organism>
<comment type="caution">
    <text evidence="3">The sequence shown here is derived from an EMBL/GenBank/DDBJ whole genome shotgun (WGS) entry which is preliminary data.</text>
</comment>